<proteinExistence type="predicted"/>
<dbReference type="PANTHER" id="PTHR39336">
    <property type="entry name" value="PYRIDOXAMINE PHOSPHATE OXIDASE FAMILY PROTEIN (AFU_ORTHOLOGUE AFUA_6G11440)"/>
    <property type="match status" value="1"/>
</dbReference>
<dbReference type="SUPFAM" id="SSF50475">
    <property type="entry name" value="FMN-binding split barrel"/>
    <property type="match status" value="1"/>
</dbReference>
<comment type="caution">
    <text evidence="2">The sequence shown here is derived from an EMBL/GenBank/DDBJ whole genome shotgun (WGS) entry which is preliminary data.</text>
</comment>
<dbReference type="EMBL" id="JBHTBH010000014">
    <property type="protein sequence ID" value="MFC7330759.1"/>
    <property type="molecule type" value="Genomic_DNA"/>
</dbReference>
<evidence type="ECO:0000313" key="2">
    <source>
        <dbReference type="EMBL" id="MFC7330759.1"/>
    </source>
</evidence>
<keyword evidence="3" id="KW-1185">Reference proteome</keyword>
<dbReference type="Proteomes" id="UP001596540">
    <property type="component" value="Unassembled WGS sequence"/>
</dbReference>
<feature type="domain" description="Pyridoxamine 5'-phosphate oxidase N-terminal" evidence="1">
    <location>
        <begin position="8"/>
        <end position="135"/>
    </location>
</feature>
<dbReference type="InterPro" id="IPR012349">
    <property type="entry name" value="Split_barrel_FMN-bd"/>
</dbReference>
<organism evidence="2 3">
    <name type="scientific">Marinactinospora rubrisoli</name>
    <dbReference type="NCBI Taxonomy" id="2715399"/>
    <lineage>
        <taxon>Bacteria</taxon>
        <taxon>Bacillati</taxon>
        <taxon>Actinomycetota</taxon>
        <taxon>Actinomycetes</taxon>
        <taxon>Streptosporangiales</taxon>
        <taxon>Nocardiopsidaceae</taxon>
        <taxon>Marinactinospora</taxon>
    </lineage>
</organism>
<name>A0ABW2KMU8_9ACTN</name>
<dbReference type="RefSeq" id="WP_379873407.1">
    <property type="nucleotide sequence ID" value="NZ_JBHTBH010000014.1"/>
</dbReference>
<evidence type="ECO:0000259" key="1">
    <source>
        <dbReference type="Pfam" id="PF01243"/>
    </source>
</evidence>
<dbReference type="PANTHER" id="PTHR39336:SF1">
    <property type="entry name" value="PYRIDOXAMINE PHOSPHATE OXIDASE FAMILY PROTEIN (AFU_ORTHOLOGUE AFUA_6G11440)"/>
    <property type="match status" value="1"/>
</dbReference>
<reference evidence="3" key="1">
    <citation type="journal article" date="2019" name="Int. J. Syst. Evol. Microbiol.">
        <title>The Global Catalogue of Microorganisms (GCM) 10K type strain sequencing project: providing services to taxonomists for standard genome sequencing and annotation.</title>
        <authorList>
            <consortium name="The Broad Institute Genomics Platform"/>
            <consortium name="The Broad Institute Genome Sequencing Center for Infectious Disease"/>
            <person name="Wu L."/>
            <person name="Ma J."/>
        </authorList>
    </citation>
    <scope>NUCLEOTIDE SEQUENCE [LARGE SCALE GENOMIC DNA]</scope>
    <source>
        <strain evidence="3">CGMCC 4.7382</strain>
    </source>
</reference>
<protein>
    <submittedName>
        <fullName evidence="2">Pyridoxamine 5'-phosphate oxidase family protein</fullName>
    </submittedName>
</protein>
<gene>
    <name evidence="2" type="ORF">ACFQRF_23790</name>
</gene>
<dbReference type="InterPro" id="IPR011576">
    <property type="entry name" value="Pyridox_Oxase_N"/>
</dbReference>
<dbReference type="Gene3D" id="2.30.110.10">
    <property type="entry name" value="Electron Transport, Fmn-binding Protein, Chain A"/>
    <property type="match status" value="1"/>
</dbReference>
<evidence type="ECO:0000313" key="3">
    <source>
        <dbReference type="Proteomes" id="UP001596540"/>
    </source>
</evidence>
<sequence>MAKVYPRIDDRLAAFLLDQPVFFVGTAPLSADGHVNVSPKGMAGTFAVLDDHRVGYLDYTGSGTETIAHLAENGRIVLMFCAFGGPPKIVRLHGQGRVVRPADAEFAELRPHFAKERTLGQRSIIVVDVRRISDSCGYSVPLMDLSGHRDVLDRSHERRDPEYFAAYWRTRNAESIDGLPGAGAAS</sequence>
<dbReference type="Pfam" id="PF01243">
    <property type="entry name" value="PNPOx_N"/>
    <property type="match status" value="1"/>
</dbReference>
<accession>A0ABW2KMU8</accession>